<keyword evidence="3" id="KW-1185">Reference proteome</keyword>
<name>A0AA48K7L7_9BACT</name>
<proteinExistence type="predicted"/>
<feature type="domain" description="DUF4382" evidence="1">
    <location>
        <begin position="32"/>
        <end position="176"/>
    </location>
</feature>
<dbReference type="KEGG" id="msil:METEAL_04450"/>
<evidence type="ECO:0000313" key="2">
    <source>
        <dbReference type="EMBL" id="BDU71271.1"/>
    </source>
</evidence>
<dbReference type="Proteomes" id="UP001238179">
    <property type="component" value="Chromosome"/>
</dbReference>
<dbReference type="PROSITE" id="PS51257">
    <property type="entry name" value="PROKAR_LIPOPROTEIN"/>
    <property type="match status" value="1"/>
</dbReference>
<reference evidence="3" key="1">
    <citation type="journal article" date="2023" name="Int. J. Syst. Evol. Microbiol.">
        <title>Mesoterricola silvestris gen. nov., sp. nov., Mesoterricola sediminis sp. nov., Geothrix oryzae sp. nov., Geothrix edaphica sp. nov., Geothrix rubra sp. nov., and Geothrix limicola sp. nov., six novel members of Acidobacteriota isolated from soils.</title>
        <authorList>
            <person name="Itoh H."/>
            <person name="Sugisawa Y."/>
            <person name="Mise K."/>
            <person name="Xu Z."/>
            <person name="Kuniyasu M."/>
            <person name="Ushijima N."/>
            <person name="Kawano K."/>
            <person name="Kobayashi E."/>
            <person name="Shiratori Y."/>
            <person name="Masuda Y."/>
            <person name="Senoo K."/>
        </authorList>
    </citation>
    <scope>NUCLEOTIDE SEQUENCE [LARGE SCALE GENOMIC DNA]</scope>
    <source>
        <strain evidence="3">W79</strain>
    </source>
</reference>
<dbReference type="InterPro" id="IPR025491">
    <property type="entry name" value="DUF4382"/>
</dbReference>
<evidence type="ECO:0000313" key="3">
    <source>
        <dbReference type="Proteomes" id="UP001238179"/>
    </source>
</evidence>
<protein>
    <recommendedName>
        <fullName evidence="1">DUF4382 domain-containing protein</fullName>
    </recommendedName>
</protein>
<gene>
    <name evidence="2" type="ORF">METEAL_04450</name>
</gene>
<dbReference type="AlphaFoldDB" id="A0AA48K7L7"/>
<accession>A0AA48K7L7</accession>
<evidence type="ECO:0000259" key="1">
    <source>
        <dbReference type="Pfam" id="PF14321"/>
    </source>
</evidence>
<organism evidence="2 3">
    <name type="scientific">Mesoterricola silvestris</name>
    <dbReference type="NCBI Taxonomy" id="2927979"/>
    <lineage>
        <taxon>Bacteria</taxon>
        <taxon>Pseudomonadati</taxon>
        <taxon>Acidobacteriota</taxon>
        <taxon>Holophagae</taxon>
        <taxon>Holophagales</taxon>
        <taxon>Holophagaceae</taxon>
        <taxon>Mesoterricola</taxon>
    </lineage>
</organism>
<dbReference type="RefSeq" id="WP_316414157.1">
    <property type="nucleotide sequence ID" value="NZ_AP027080.1"/>
</dbReference>
<dbReference type="Pfam" id="PF14321">
    <property type="entry name" value="DUF4382"/>
    <property type="match status" value="1"/>
</dbReference>
<sequence>MKPIHRILLGLVPLVLGCASSSRGTHTLPPTTGLVSVGMTSTGSEDWAEIDVKIVQVSLTPQGGGEPLNLLAPQGEPLPVNLALLGGATQLLGSFAAPLGTYTSATVTLATDTRDIALTSSSTPSPGFLQAPQTNVSTLAIVGAGGKATLALQVPLGAPLVVTTDRNSVLNLEWDTSRPGFITGAKTPSNTNFWTLSLENPVRQRAVADPAAMTLLPLRGTVYKTDPSRQTFQVSPAFRAGIFPTGYLPQLVGVSLDAAAGTTFYDVDLGTRQVIKDLASVGDALPGRLVCVGGALQQDGTLRATRIWAGKGEFLGTHILGRVVRVNPGLGLAAFDGDSFTGFSLGSGGFTTPDTIFAAPGMTAGPDFLAAGDLSLGFTATPFFHYPSHGSPTLVAVEIVSPDFKGAVTAVDGNQVSLSCPSGSDAPALNPALPFIAPGTANGYDAAGKPLQGFVWWEAGSPDTVHAGTASFSAAAAAKVDFGGTLGAIPVSATVHAAWGNAANPSGWSAQWAVLETLTLPVGTVAVPYASTGFGLALPGGDTTVLVDMDASTACYRFSVPSATWYGVNPWPTLTAVAPSAALTQGVAVQVFGIPQANGHLKARTVFQCVYSNY</sequence>
<dbReference type="EMBL" id="AP027080">
    <property type="protein sequence ID" value="BDU71271.1"/>
    <property type="molecule type" value="Genomic_DNA"/>
</dbReference>